<dbReference type="GO" id="GO:0009986">
    <property type="term" value="C:cell surface"/>
    <property type="evidence" value="ECO:0007669"/>
    <property type="project" value="TreeGrafter"/>
</dbReference>
<evidence type="ECO:0000256" key="2">
    <source>
        <dbReference type="ARBA" id="ARBA00022801"/>
    </source>
</evidence>
<dbReference type="GeneID" id="104947851"/>
<keyword evidence="3" id="KW-0720">Serine protease</keyword>
<dbReference type="Gene3D" id="3.40.50.200">
    <property type="entry name" value="Peptidase S8/S53 domain"/>
    <property type="match status" value="1"/>
</dbReference>
<dbReference type="SUPFAM" id="SSF52743">
    <property type="entry name" value="Subtilisin-like"/>
    <property type="match status" value="1"/>
</dbReference>
<evidence type="ECO:0000313" key="4">
    <source>
        <dbReference type="Proteomes" id="UP000504611"/>
    </source>
</evidence>
<name>A0A6I9NA78_9TELE</name>
<proteinExistence type="predicted"/>
<dbReference type="PANTHER" id="PTHR42884">
    <property type="entry name" value="PROPROTEIN CONVERTASE SUBTILISIN/KEXIN-RELATED"/>
    <property type="match status" value="1"/>
</dbReference>
<dbReference type="AlphaFoldDB" id="A0A6I9NA78"/>
<dbReference type="RefSeq" id="XP_010772268.1">
    <property type="nucleotide sequence ID" value="XM_010773966.1"/>
</dbReference>
<keyword evidence="4" id="KW-1185">Reference proteome</keyword>
<dbReference type="GO" id="GO:0004252">
    <property type="term" value="F:serine-type endopeptidase activity"/>
    <property type="evidence" value="ECO:0007669"/>
    <property type="project" value="InterPro"/>
</dbReference>
<dbReference type="Proteomes" id="UP000504611">
    <property type="component" value="Unplaced"/>
</dbReference>
<keyword evidence="1" id="KW-0645">Protease</keyword>
<dbReference type="GO" id="GO:0005615">
    <property type="term" value="C:extracellular space"/>
    <property type="evidence" value="ECO:0007669"/>
    <property type="project" value="TreeGrafter"/>
</dbReference>
<dbReference type="OrthoDB" id="300641at2759"/>
<protein>
    <submittedName>
        <fullName evidence="5">Proprotein convertase subtilisin/kexin type 6-like</fullName>
    </submittedName>
</protein>
<evidence type="ECO:0000256" key="3">
    <source>
        <dbReference type="ARBA" id="ARBA00022825"/>
    </source>
</evidence>
<keyword evidence="2" id="KW-0378">Hydrolase</keyword>
<evidence type="ECO:0000313" key="5">
    <source>
        <dbReference type="RefSeq" id="XP_010772268.1"/>
    </source>
</evidence>
<dbReference type="PANTHER" id="PTHR42884:SF8">
    <property type="entry name" value="PROPROTEIN CONVERTASE SUBTILISIN_KEXIN TYPE 6"/>
    <property type="match status" value="1"/>
</dbReference>
<evidence type="ECO:0000256" key="1">
    <source>
        <dbReference type="ARBA" id="ARBA00022670"/>
    </source>
</evidence>
<sequence>MAHSFENLVELQTLNCPEVNCVFGFCSLLLTWRDVQHLLVKTSRPVHLKADDWKTNAAGLKVSHLYGFGLVDAEAMVVEASKWRTVPPQHTCSRVSERRTR</sequence>
<dbReference type="InterPro" id="IPR036852">
    <property type="entry name" value="Peptidase_S8/S53_dom_sf"/>
</dbReference>
<organism evidence="4 5">
    <name type="scientific">Notothenia coriiceps</name>
    <name type="common">black rockcod</name>
    <dbReference type="NCBI Taxonomy" id="8208"/>
    <lineage>
        <taxon>Eukaryota</taxon>
        <taxon>Metazoa</taxon>
        <taxon>Chordata</taxon>
        <taxon>Craniata</taxon>
        <taxon>Vertebrata</taxon>
        <taxon>Euteleostomi</taxon>
        <taxon>Actinopterygii</taxon>
        <taxon>Neopterygii</taxon>
        <taxon>Teleostei</taxon>
        <taxon>Neoteleostei</taxon>
        <taxon>Acanthomorphata</taxon>
        <taxon>Eupercaria</taxon>
        <taxon>Perciformes</taxon>
        <taxon>Notothenioidei</taxon>
        <taxon>Nototheniidae</taxon>
        <taxon>Notothenia</taxon>
    </lineage>
</organism>
<dbReference type="KEGG" id="ncc:104947851"/>
<dbReference type="GO" id="GO:0016486">
    <property type="term" value="P:peptide hormone processing"/>
    <property type="evidence" value="ECO:0007669"/>
    <property type="project" value="TreeGrafter"/>
</dbReference>
<reference evidence="5" key="1">
    <citation type="submission" date="2025-08" db="UniProtKB">
        <authorList>
            <consortium name="RefSeq"/>
        </authorList>
    </citation>
    <scope>IDENTIFICATION</scope>
    <source>
        <tissue evidence="5">Muscle</tissue>
    </source>
</reference>
<gene>
    <name evidence="5" type="primary">LOC104947851</name>
</gene>
<dbReference type="GO" id="GO:0016020">
    <property type="term" value="C:membrane"/>
    <property type="evidence" value="ECO:0007669"/>
    <property type="project" value="TreeGrafter"/>
</dbReference>
<accession>A0A6I9NA78</accession>